<evidence type="ECO:0000313" key="8">
    <source>
        <dbReference type="Ensembl" id="ENSECRP00000025917.1"/>
    </source>
</evidence>
<dbReference type="GeneTree" id="ENSGT00940000154486"/>
<keyword evidence="5" id="KW-0539">Nucleus</keyword>
<comment type="subcellular location">
    <subcellularLocation>
        <location evidence="1">Nucleus</location>
    </subcellularLocation>
</comment>
<feature type="domain" description="BHLH" evidence="7">
    <location>
        <begin position="7"/>
        <end position="60"/>
    </location>
</feature>
<feature type="domain" description="PAS" evidence="6">
    <location>
        <begin position="101"/>
        <end position="164"/>
    </location>
</feature>
<organism evidence="8 9">
    <name type="scientific">Erpetoichthys calabaricus</name>
    <name type="common">Rope fish</name>
    <name type="synonym">Calamoichthys calabaricus</name>
    <dbReference type="NCBI Taxonomy" id="27687"/>
    <lineage>
        <taxon>Eukaryota</taxon>
        <taxon>Metazoa</taxon>
        <taxon>Chordata</taxon>
        <taxon>Craniata</taxon>
        <taxon>Vertebrata</taxon>
        <taxon>Euteleostomi</taxon>
        <taxon>Actinopterygii</taxon>
        <taxon>Polypteriformes</taxon>
        <taxon>Polypteridae</taxon>
        <taxon>Erpetoichthys</taxon>
    </lineage>
</organism>
<dbReference type="SUPFAM" id="SSF47459">
    <property type="entry name" value="HLH, helix-loop-helix DNA-binding domain"/>
    <property type="match status" value="1"/>
</dbReference>
<evidence type="ECO:0000256" key="4">
    <source>
        <dbReference type="ARBA" id="ARBA00023163"/>
    </source>
</evidence>
<evidence type="ECO:0000313" key="9">
    <source>
        <dbReference type="Proteomes" id="UP000694620"/>
    </source>
</evidence>
<evidence type="ECO:0000256" key="1">
    <source>
        <dbReference type="ARBA" id="ARBA00004123"/>
    </source>
</evidence>
<dbReference type="SMART" id="SM00353">
    <property type="entry name" value="HLH"/>
    <property type="match status" value="1"/>
</dbReference>
<dbReference type="InterPro" id="IPR011598">
    <property type="entry name" value="bHLH_dom"/>
</dbReference>
<dbReference type="CDD" id="cd00130">
    <property type="entry name" value="PAS"/>
    <property type="match status" value="1"/>
</dbReference>
<dbReference type="GO" id="GO:0006805">
    <property type="term" value="P:xenobiotic metabolic process"/>
    <property type="evidence" value="ECO:0007669"/>
    <property type="project" value="InterPro"/>
</dbReference>
<dbReference type="GO" id="GO:0046983">
    <property type="term" value="F:protein dimerization activity"/>
    <property type="evidence" value="ECO:0007669"/>
    <property type="project" value="InterPro"/>
</dbReference>
<dbReference type="InterPro" id="IPR036638">
    <property type="entry name" value="HLH_DNA-bd_sf"/>
</dbReference>
<dbReference type="Pfam" id="PF00989">
    <property type="entry name" value="PAS"/>
    <property type="match status" value="1"/>
</dbReference>
<evidence type="ECO:0000259" key="7">
    <source>
        <dbReference type="PROSITE" id="PS50888"/>
    </source>
</evidence>
<evidence type="ECO:0000256" key="2">
    <source>
        <dbReference type="ARBA" id="ARBA00023015"/>
    </source>
</evidence>
<keyword evidence="4" id="KW-0804">Transcription</keyword>
<dbReference type="GO" id="GO:0000976">
    <property type="term" value="F:transcription cis-regulatory region binding"/>
    <property type="evidence" value="ECO:0007669"/>
    <property type="project" value="TreeGrafter"/>
</dbReference>
<dbReference type="InterPro" id="IPR039091">
    <property type="entry name" value="AHR/AHRR"/>
</dbReference>
<dbReference type="Ensembl" id="ENSECRT00000026460.1">
    <property type="protein sequence ID" value="ENSECRP00000025917.1"/>
    <property type="gene ID" value="ENSECRG00000017460.1"/>
</dbReference>
<dbReference type="AlphaFoldDB" id="A0A8C4T8X7"/>
<dbReference type="InterPro" id="IPR013767">
    <property type="entry name" value="PAS_fold"/>
</dbReference>
<evidence type="ECO:0000256" key="3">
    <source>
        <dbReference type="ARBA" id="ARBA00023125"/>
    </source>
</evidence>
<accession>A0A8C4T8X7</accession>
<dbReference type="SMART" id="SM00091">
    <property type="entry name" value="PAS"/>
    <property type="match status" value="1"/>
</dbReference>
<proteinExistence type="predicted"/>
<dbReference type="GO" id="GO:0034751">
    <property type="term" value="C:aryl hydrocarbon receptor complex"/>
    <property type="evidence" value="ECO:0007669"/>
    <property type="project" value="TreeGrafter"/>
</dbReference>
<dbReference type="Proteomes" id="UP000694620">
    <property type="component" value="Unassembled WGS sequence"/>
</dbReference>
<dbReference type="FunFam" id="3.30.450.20:FF:000056">
    <property type="entry name" value="aryl hydrocarbon receptor repressor"/>
    <property type="match status" value="1"/>
</dbReference>
<dbReference type="InterPro" id="IPR000014">
    <property type="entry name" value="PAS"/>
</dbReference>
<sequence length="641" mass="71852">MIPPGDCMYAGRKRRKPKTDDRLNAELDRLASLLPFSPDIISKLDKLSVLRLSVSYLRVKSFFQAIQDKPSRKQPGCAFSNEVRKDGLSAGGTCLTESDLLLESLAGFALVVSTDGMIFYASSTIADYLGFHQTDVMHQCVFDYIHVDDRQEFQRQLHWSMNPTPQQASSPEHHLAAGSEDFVISRLFKAHESDGVPPEFHSFLHRCFVCRVRCLLDSTSGFLTMQFQGQLKFLHGQKKKTAAGVFLPPQLALFCVAVPLLLPEVKMKSLMMRSKPKVLCRGSCPEYVLLAHRHPQYVPRCGVSQGRCLVLPLTNSHMGDHGTGRLRQQGPWNGTPAMVDTMKSKAQPNKLNGCRFTQDEPLNFCKSPLPGHRPECLENEWPSKCSSGAQNQVGFPNRHHLGKSGGCRAPPSYHHSDLPKYYSTPLNPDLDGCVTEALKMDALYSAQLHRVHADTPVKLEHDSDGRNGCHMYAGAQGRTWECKEYLEKGLELCGPEGVLLKSELDYLEQYTDCQKSKSNFTSPLSEHYGDACARNRAAQCPSTKDFTQVDSQAPSTHCLDASLCWHHHVEHKEYNWYDDKDVCALRGQHVIHSIKREPMDSPPWHEPQQAGIQTALTHQGATPNCGSYTVPHKHAQYLYLQ</sequence>
<dbReference type="PROSITE" id="PS50112">
    <property type="entry name" value="PAS"/>
    <property type="match status" value="1"/>
</dbReference>
<dbReference type="InterPro" id="IPR035965">
    <property type="entry name" value="PAS-like_dom_sf"/>
</dbReference>
<dbReference type="PROSITE" id="PS50888">
    <property type="entry name" value="BHLH"/>
    <property type="match status" value="1"/>
</dbReference>
<reference evidence="8" key="2">
    <citation type="submission" date="2025-09" db="UniProtKB">
        <authorList>
            <consortium name="Ensembl"/>
        </authorList>
    </citation>
    <scope>IDENTIFICATION</scope>
</reference>
<dbReference type="GO" id="GO:0004879">
    <property type="term" value="F:nuclear receptor activity"/>
    <property type="evidence" value="ECO:0007669"/>
    <property type="project" value="TreeGrafter"/>
</dbReference>
<name>A0A8C4T8X7_ERPCA</name>
<keyword evidence="2" id="KW-0805">Transcription regulation</keyword>
<dbReference type="PANTHER" id="PTHR10649:SF3">
    <property type="entry name" value="ARYL HYDROCARBON RECEPTOR REPRESSOR"/>
    <property type="match status" value="1"/>
</dbReference>
<dbReference type="Gene3D" id="4.10.280.10">
    <property type="entry name" value="Helix-loop-helix DNA-binding domain"/>
    <property type="match status" value="1"/>
</dbReference>
<dbReference type="GO" id="GO:0005634">
    <property type="term" value="C:nucleus"/>
    <property type="evidence" value="ECO:0007669"/>
    <property type="project" value="UniProtKB-SubCell"/>
</dbReference>
<dbReference type="SUPFAM" id="SSF55785">
    <property type="entry name" value="PYP-like sensor domain (PAS domain)"/>
    <property type="match status" value="1"/>
</dbReference>
<evidence type="ECO:0000259" key="6">
    <source>
        <dbReference type="PROSITE" id="PS50112"/>
    </source>
</evidence>
<dbReference type="Gene3D" id="3.30.450.20">
    <property type="entry name" value="PAS domain"/>
    <property type="match status" value="1"/>
</dbReference>
<keyword evidence="3" id="KW-0238">DNA-binding</keyword>
<dbReference type="PANTHER" id="PTHR10649">
    <property type="entry name" value="ARYL HYDROCARBON RECEPTOR"/>
    <property type="match status" value="1"/>
</dbReference>
<reference evidence="8" key="1">
    <citation type="submission" date="2025-08" db="UniProtKB">
        <authorList>
            <consortium name="Ensembl"/>
        </authorList>
    </citation>
    <scope>IDENTIFICATION</scope>
</reference>
<evidence type="ECO:0000256" key="5">
    <source>
        <dbReference type="ARBA" id="ARBA00023242"/>
    </source>
</evidence>
<keyword evidence="9" id="KW-1185">Reference proteome</keyword>
<protein>
    <submittedName>
        <fullName evidence="8">Aryl-hydrocarbon receptor repressor b</fullName>
    </submittedName>
</protein>